<keyword evidence="2" id="KW-1185">Reference proteome</keyword>
<reference evidence="2" key="1">
    <citation type="journal article" date="2017" name="Nat. Ecol. Evol.">
        <title>Genome expansion and lineage-specific genetic innovations in the forest pathogenic fungi Armillaria.</title>
        <authorList>
            <person name="Sipos G."/>
            <person name="Prasanna A.N."/>
            <person name="Walter M.C."/>
            <person name="O'Connor E."/>
            <person name="Balint B."/>
            <person name="Krizsan K."/>
            <person name="Kiss B."/>
            <person name="Hess J."/>
            <person name="Varga T."/>
            <person name="Slot J."/>
            <person name="Riley R."/>
            <person name="Boka B."/>
            <person name="Rigling D."/>
            <person name="Barry K."/>
            <person name="Lee J."/>
            <person name="Mihaltcheva S."/>
            <person name="LaButti K."/>
            <person name="Lipzen A."/>
            <person name="Waldron R."/>
            <person name="Moloney N.M."/>
            <person name="Sperisen C."/>
            <person name="Kredics L."/>
            <person name="Vagvoelgyi C."/>
            <person name="Patrignani A."/>
            <person name="Fitzpatrick D."/>
            <person name="Nagy I."/>
            <person name="Doyle S."/>
            <person name="Anderson J.B."/>
            <person name="Grigoriev I.V."/>
            <person name="Gueldener U."/>
            <person name="Muensterkoetter M."/>
            <person name="Nagy L.G."/>
        </authorList>
    </citation>
    <scope>NUCLEOTIDE SEQUENCE [LARGE SCALE GENOMIC DNA]</scope>
    <source>
        <strain evidence="2">Ar21-2</strain>
    </source>
</reference>
<dbReference type="Proteomes" id="UP000217790">
    <property type="component" value="Unassembled WGS sequence"/>
</dbReference>
<dbReference type="EMBL" id="KZ293675">
    <property type="protein sequence ID" value="PBK88084.1"/>
    <property type="molecule type" value="Genomic_DNA"/>
</dbReference>
<evidence type="ECO:0000313" key="2">
    <source>
        <dbReference type="Proteomes" id="UP000217790"/>
    </source>
</evidence>
<organism evidence="1 2">
    <name type="scientific">Armillaria gallica</name>
    <name type="common">Bulbous honey fungus</name>
    <name type="synonym">Armillaria bulbosa</name>
    <dbReference type="NCBI Taxonomy" id="47427"/>
    <lineage>
        <taxon>Eukaryota</taxon>
        <taxon>Fungi</taxon>
        <taxon>Dikarya</taxon>
        <taxon>Basidiomycota</taxon>
        <taxon>Agaricomycotina</taxon>
        <taxon>Agaricomycetes</taxon>
        <taxon>Agaricomycetidae</taxon>
        <taxon>Agaricales</taxon>
        <taxon>Marasmiineae</taxon>
        <taxon>Physalacriaceae</taxon>
        <taxon>Armillaria</taxon>
    </lineage>
</organism>
<sequence>MVNSLAVSGWREMSAITWHPNNTDEPTGRLRQLSRTQAILQGAKDCYEKTGKAPILINTLGTGKLTDNAQGLHSIDVVYLDPDIPLFETLPPSQPHCKVDLAIIAADNEGYVKTYIVLPPTIYGVPAGIMHKHSLQCLLVVWAITAHGREPCHNLRALLEENMLTETLPSPALNIKLSHVVNVTVSMLRSSVDQSYHFWLDSEVMQWSIPIKICKGNHKRNENLASGRLETRLMFRTIRRIQGAHVVGRMVNGALCDGVGVDSEVIMEIQVYTNNTNMSKEIASQQVLLGIVGIL</sequence>
<gene>
    <name evidence="1" type="ORF">ARMGADRAFT_1034360</name>
</gene>
<evidence type="ECO:0000313" key="1">
    <source>
        <dbReference type="EMBL" id="PBK88084.1"/>
    </source>
</evidence>
<dbReference type="STRING" id="47427.A0A2H3D2W6"/>
<dbReference type="InParanoid" id="A0A2H3D2W6"/>
<proteinExistence type="predicted"/>
<protein>
    <submittedName>
        <fullName evidence="1">Uncharacterized protein</fullName>
    </submittedName>
</protein>
<name>A0A2H3D2W6_ARMGA</name>
<dbReference type="OrthoDB" id="10262413at2759"/>
<dbReference type="AlphaFoldDB" id="A0A2H3D2W6"/>
<accession>A0A2H3D2W6</accession>